<dbReference type="EMBL" id="CM037155">
    <property type="protein sequence ID" value="KAH7846405.1"/>
    <property type="molecule type" value="Genomic_DNA"/>
</dbReference>
<proteinExistence type="predicted"/>
<reference evidence="1 2" key="1">
    <citation type="journal article" date="2021" name="Hortic Res">
        <title>High-quality reference genome and annotation aids understanding of berry development for evergreen blueberry (Vaccinium darrowii).</title>
        <authorList>
            <person name="Yu J."/>
            <person name="Hulse-Kemp A.M."/>
            <person name="Babiker E."/>
            <person name="Staton M."/>
        </authorList>
    </citation>
    <scope>NUCLEOTIDE SEQUENCE [LARGE SCALE GENOMIC DNA]</scope>
    <source>
        <strain evidence="2">cv. NJ 8807/NJ 8810</strain>
        <tissue evidence="1">Young leaf</tissue>
    </source>
</reference>
<keyword evidence="2" id="KW-1185">Reference proteome</keyword>
<accession>A0ACB7Y0E7</accession>
<protein>
    <submittedName>
        <fullName evidence="1">Uncharacterized protein</fullName>
    </submittedName>
</protein>
<evidence type="ECO:0000313" key="2">
    <source>
        <dbReference type="Proteomes" id="UP000828048"/>
    </source>
</evidence>
<organism evidence="1 2">
    <name type="scientific">Vaccinium darrowii</name>
    <dbReference type="NCBI Taxonomy" id="229202"/>
    <lineage>
        <taxon>Eukaryota</taxon>
        <taxon>Viridiplantae</taxon>
        <taxon>Streptophyta</taxon>
        <taxon>Embryophyta</taxon>
        <taxon>Tracheophyta</taxon>
        <taxon>Spermatophyta</taxon>
        <taxon>Magnoliopsida</taxon>
        <taxon>eudicotyledons</taxon>
        <taxon>Gunneridae</taxon>
        <taxon>Pentapetalae</taxon>
        <taxon>asterids</taxon>
        <taxon>Ericales</taxon>
        <taxon>Ericaceae</taxon>
        <taxon>Vaccinioideae</taxon>
        <taxon>Vaccinieae</taxon>
        <taxon>Vaccinium</taxon>
    </lineage>
</organism>
<sequence length="209" mass="23236">MAPPPPGSFKLNTDGGFKGSLVQATGGGLIRDDKGNWIVGFHRSFRALQGLEAEFWALRDGLLLAQNKRLVPLKVEMDALAAIQLISDSNQTRHFLSNIIHDCRCLMRQLGVVKIDHAYREGNKCADLLASMSFNDDLDFHVFDVASACINSQLGEDLNGVEYPRTLCPLVSFYNINRYVATLGNVELPTYKKGSQRMKLMLSDSIMEL</sequence>
<dbReference type="Proteomes" id="UP000828048">
    <property type="component" value="Chromosome 5"/>
</dbReference>
<gene>
    <name evidence="1" type="ORF">Vadar_013667</name>
</gene>
<evidence type="ECO:0000313" key="1">
    <source>
        <dbReference type="EMBL" id="KAH7846405.1"/>
    </source>
</evidence>
<name>A0ACB7Y0E7_9ERIC</name>
<comment type="caution">
    <text evidence="1">The sequence shown here is derived from an EMBL/GenBank/DDBJ whole genome shotgun (WGS) entry which is preliminary data.</text>
</comment>